<dbReference type="InterPro" id="IPR016039">
    <property type="entry name" value="Thiolase-like"/>
</dbReference>
<feature type="non-terminal residue" evidence="8">
    <location>
        <position position="320"/>
    </location>
</feature>
<evidence type="ECO:0000256" key="5">
    <source>
        <dbReference type="ARBA" id="ARBA00023098"/>
    </source>
</evidence>
<dbReference type="AlphaFoldDB" id="A0A813FBN5"/>
<keyword evidence="5" id="KW-0443">Lipid metabolism</keyword>
<dbReference type="PANTHER" id="PTHR43091">
    <property type="entry name" value="3-OXOACYL-[ACYL-CARRIER-PROTEIN] SYNTHASE"/>
    <property type="match status" value="1"/>
</dbReference>
<evidence type="ECO:0000256" key="4">
    <source>
        <dbReference type="ARBA" id="ARBA00022832"/>
    </source>
</evidence>
<dbReference type="EMBL" id="CAJNNV010024574">
    <property type="protein sequence ID" value="CAE8610204.1"/>
    <property type="molecule type" value="Genomic_DNA"/>
</dbReference>
<dbReference type="GO" id="GO:0004315">
    <property type="term" value="F:3-oxoacyl-[acyl-carrier-protein] synthase activity"/>
    <property type="evidence" value="ECO:0007669"/>
    <property type="project" value="InterPro"/>
</dbReference>
<dbReference type="SUPFAM" id="SSF53901">
    <property type="entry name" value="Thiolase-like"/>
    <property type="match status" value="2"/>
</dbReference>
<proteinExistence type="inferred from homology"/>
<dbReference type="PANTHER" id="PTHR43091:SF1">
    <property type="entry name" value="BETA-KETOACYL-[ACYL-CARRIER-PROTEIN] SYNTHASE III, CHLOROPLASTIC"/>
    <property type="match status" value="1"/>
</dbReference>
<evidence type="ECO:0000256" key="6">
    <source>
        <dbReference type="ARBA" id="ARBA00023160"/>
    </source>
</evidence>
<evidence type="ECO:0000256" key="2">
    <source>
        <dbReference type="ARBA" id="ARBA00008642"/>
    </source>
</evidence>
<organism evidence="8 9">
    <name type="scientific">Polarella glacialis</name>
    <name type="common">Dinoflagellate</name>
    <dbReference type="NCBI Taxonomy" id="89957"/>
    <lineage>
        <taxon>Eukaryota</taxon>
        <taxon>Sar</taxon>
        <taxon>Alveolata</taxon>
        <taxon>Dinophyceae</taxon>
        <taxon>Suessiales</taxon>
        <taxon>Suessiaceae</taxon>
        <taxon>Polarella</taxon>
    </lineage>
</organism>
<comment type="caution">
    <text evidence="8">The sequence shown here is derived from an EMBL/GenBank/DDBJ whole genome shotgun (WGS) entry which is preliminary data.</text>
</comment>
<keyword evidence="3" id="KW-0444">Lipid biosynthesis</keyword>
<keyword evidence="6" id="KW-0275">Fatty acid biosynthesis</keyword>
<dbReference type="GO" id="GO:0006633">
    <property type="term" value="P:fatty acid biosynthetic process"/>
    <property type="evidence" value="ECO:0007669"/>
    <property type="project" value="UniProtKB-KW"/>
</dbReference>
<accession>A0A813FBN5</accession>
<evidence type="ECO:0000313" key="9">
    <source>
        <dbReference type="Proteomes" id="UP000654075"/>
    </source>
</evidence>
<evidence type="ECO:0000259" key="7">
    <source>
        <dbReference type="Pfam" id="PF08545"/>
    </source>
</evidence>
<dbReference type="InterPro" id="IPR013751">
    <property type="entry name" value="ACP_syn_III_N"/>
</dbReference>
<feature type="domain" description="Beta-ketoacyl-[acyl-carrier-protein] synthase III N-terminal" evidence="7">
    <location>
        <begin position="193"/>
        <end position="272"/>
    </location>
</feature>
<keyword evidence="4" id="KW-0276">Fatty acid metabolism</keyword>
<protein>
    <recommendedName>
        <fullName evidence="7">Beta-ketoacyl-[acyl-carrier-protein] synthase III N-terminal domain-containing protein</fullName>
    </recommendedName>
</protein>
<evidence type="ECO:0000256" key="3">
    <source>
        <dbReference type="ARBA" id="ARBA00022516"/>
    </source>
</evidence>
<keyword evidence="9" id="KW-1185">Reference proteome</keyword>
<name>A0A813FBN5_POLGL</name>
<dbReference type="Pfam" id="PF08545">
    <property type="entry name" value="ACP_syn_III"/>
    <property type="match status" value="1"/>
</dbReference>
<dbReference type="NCBIfam" id="NF006829">
    <property type="entry name" value="PRK09352.1"/>
    <property type="match status" value="1"/>
</dbReference>
<evidence type="ECO:0000256" key="1">
    <source>
        <dbReference type="ARBA" id="ARBA00005189"/>
    </source>
</evidence>
<comment type="similarity">
    <text evidence="2">Belongs to the thiolase-like superfamily. FabH family.</text>
</comment>
<reference evidence="8" key="1">
    <citation type="submission" date="2021-02" db="EMBL/GenBank/DDBJ databases">
        <authorList>
            <person name="Dougan E. K."/>
            <person name="Rhodes N."/>
            <person name="Thang M."/>
            <person name="Chan C."/>
        </authorList>
    </citation>
    <scope>NUCLEOTIDE SEQUENCE</scope>
</reference>
<dbReference type="CDD" id="cd00830">
    <property type="entry name" value="KAS_III"/>
    <property type="match status" value="1"/>
</dbReference>
<evidence type="ECO:0000313" key="8">
    <source>
        <dbReference type="EMBL" id="CAE8610204.1"/>
    </source>
</evidence>
<dbReference type="OrthoDB" id="428487at2759"/>
<dbReference type="Gene3D" id="3.40.47.10">
    <property type="match status" value="1"/>
</dbReference>
<comment type="pathway">
    <text evidence="1">Lipid metabolism.</text>
</comment>
<gene>
    <name evidence="8" type="ORF">PGLA1383_LOCUS28031</name>
</gene>
<sequence length="320" mass="32845">MQDTAFLATRPGISHESFLRTAGRPVASTRALPSPAVAVSQTSGRAGPSPGLLLSAGAGLAAGLLGLKSAPKRQRQQRQQLSSVRLKAFGISIAGTGSAAPENVISNDDLSKVMDTSDEWIMQRTGIKSRHVLKPDESLRSLGALAAKQALEAAKIAPEDVELVILATSSPDDIFGTAPALAAELGASRAIAFDLTAACSGFVFALVTASQYVRSGAVKTAVVVGADCLSRWVDWSDRGTCVLFGDGAGAVVITATSLDKDALLGFQLGSDGTGACHLGVTSTNTPVDLGNGKQGSSSSYGKLAMNGKEVFRFATQKAPE</sequence>
<dbReference type="Proteomes" id="UP000654075">
    <property type="component" value="Unassembled WGS sequence"/>
</dbReference>